<reference evidence="2 3" key="1">
    <citation type="journal article" date="2016" name="Nat. Commun.">
        <title>Thousands of microbial genomes shed light on interconnected biogeochemical processes in an aquifer system.</title>
        <authorList>
            <person name="Anantharaman K."/>
            <person name="Brown C.T."/>
            <person name="Hug L.A."/>
            <person name="Sharon I."/>
            <person name="Castelle C.J."/>
            <person name="Probst A.J."/>
            <person name="Thomas B.C."/>
            <person name="Singh A."/>
            <person name="Wilkins M.J."/>
            <person name="Karaoz U."/>
            <person name="Brodie E.L."/>
            <person name="Williams K.H."/>
            <person name="Hubbard S.S."/>
            <person name="Banfield J.F."/>
        </authorList>
    </citation>
    <scope>NUCLEOTIDE SEQUENCE [LARGE SCALE GENOMIC DNA]</scope>
</reference>
<keyword evidence="1" id="KW-0472">Membrane</keyword>
<accession>A0A1F5ZUZ0</accession>
<gene>
    <name evidence="2" type="ORF">A3D78_03280</name>
</gene>
<protein>
    <submittedName>
        <fullName evidence="2">Uncharacterized protein</fullName>
    </submittedName>
</protein>
<evidence type="ECO:0000313" key="2">
    <source>
        <dbReference type="EMBL" id="OGG15952.1"/>
    </source>
</evidence>
<dbReference type="Proteomes" id="UP000176253">
    <property type="component" value="Unassembled WGS sequence"/>
</dbReference>
<sequence>MHYTGRTLKSVKIIREDQNSLVLKDNNLIAFFAGIVFALSGIQIIFNPSKSINSIPIWSGID</sequence>
<organism evidence="2 3">
    <name type="scientific">Candidatus Gottesmanbacteria bacterium RIFCSPHIGHO2_02_FULL_39_14</name>
    <dbReference type="NCBI Taxonomy" id="1798383"/>
    <lineage>
        <taxon>Bacteria</taxon>
        <taxon>Candidatus Gottesmaniibacteriota</taxon>
    </lineage>
</organism>
<evidence type="ECO:0000256" key="1">
    <source>
        <dbReference type="SAM" id="Phobius"/>
    </source>
</evidence>
<keyword evidence="1" id="KW-0812">Transmembrane</keyword>
<proteinExistence type="predicted"/>
<dbReference type="STRING" id="1798383.A3D78_03280"/>
<feature type="transmembrane region" description="Helical" evidence="1">
    <location>
        <begin position="28"/>
        <end position="46"/>
    </location>
</feature>
<dbReference type="AlphaFoldDB" id="A0A1F5ZUZ0"/>
<comment type="caution">
    <text evidence="2">The sequence shown here is derived from an EMBL/GenBank/DDBJ whole genome shotgun (WGS) entry which is preliminary data.</text>
</comment>
<keyword evidence="1" id="KW-1133">Transmembrane helix</keyword>
<dbReference type="EMBL" id="MFJM01000062">
    <property type="protein sequence ID" value="OGG15952.1"/>
    <property type="molecule type" value="Genomic_DNA"/>
</dbReference>
<evidence type="ECO:0000313" key="3">
    <source>
        <dbReference type="Proteomes" id="UP000176253"/>
    </source>
</evidence>
<name>A0A1F5ZUZ0_9BACT</name>